<dbReference type="PANTHER" id="PTHR11803:SF39">
    <property type="entry name" value="2-IMINOBUTANOATE_2-IMINOPROPANOATE DEAMINASE"/>
    <property type="match status" value="1"/>
</dbReference>
<organism evidence="2 3">
    <name type="scientific">Nocardia iowensis</name>
    <dbReference type="NCBI Taxonomy" id="204891"/>
    <lineage>
        <taxon>Bacteria</taxon>
        <taxon>Bacillati</taxon>
        <taxon>Actinomycetota</taxon>
        <taxon>Actinomycetes</taxon>
        <taxon>Mycobacteriales</taxon>
        <taxon>Nocardiaceae</taxon>
        <taxon>Nocardia</taxon>
    </lineage>
</organism>
<dbReference type="InterPro" id="IPR006056">
    <property type="entry name" value="RidA"/>
</dbReference>
<name>A0ABX8RW89_NOCIO</name>
<dbReference type="InterPro" id="IPR006175">
    <property type="entry name" value="YjgF/YER057c/UK114"/>
</dbReference>
<proteinExistence type="inferred from homology"/>
<dbReference type="RefSeq" id="WP_218474927.1">
    <property type="nucleotide sequence ID" value="NZ_BAABJN010000001.1"/>
</dbReference>
<dbReference type="NCBIfam" id="TIGR00004">
    <property type="entry name" value="Rid family detoxifying hydrolase"/>
    <property type="match status" value="1"/>
</dbReference>
<evidence type="ECO:0000256" key="1">
    <source>
        <dbReference type="ARBA" id="ARBA00010552"/>
    </source>
</evidence>
<dbReference type="Pfam" id="PF01042">
    <property type="entry name" value="Ribonuc_L-PSP"/>
    <property type="match status" value="1"/>
</dbReference>
<keyword evidence="3" id="KW-1185">Reference proteome</keyword>
<gene>
    <name evidence="2" type="ORF">KV110_08540</name>
</gene>
<comment type="similarity">
    <text evidence="1">Belongs to the RutC family.</text>
</comment>
<evidence type="ECO:0000313" key="2">
    <source>
        <dbReference type="EMBL" id="QXN93137.1"/>
    </source>
</evidence>
<dbReference type="CDD" id="cd00448">
    <property type="entry name" value="YjgF_YER057c_UK114_family"/>
    <property type="match status" value="1"/>
</dbReference>
<protein>
    <submittedName>
        <fullName evidence="2">Rid family detoxifying hydrolase</fullName>
    </submittedName>
</protein>
<dbReference type="Proteomes" id="UP000694257">
    <property type="component" value="Chromosome"/>
</dbReference>
<keyword evidence="2" id="KW-0378">Hydrolase</keyword>
<sequence length="124" mass="12850">MTRDIVTTDKIAQPIGPFSAAVRGELTFLSGQVAQDPVTGALIDGDAAAQAERILRNLTAVIEAAGKTLDDVVRVGIYLTDMTDFAAVNSVYGKHFHAPFPARTAIAVAGLPLGAAVEMDAVVA</sequence>
<reference evidence="2 3" key="1">
    <citation type="submission" date="2021-07" db="EMBL/GenBank/DDBJ databases">
        <title>Whole Genome Sequence of Nocardia Iowensis.</title>
        <authorList>
            <person name="Lamm A."/>
            <person name="Collins-Fairclough A.M."/>
            <person name="Bunk B."/>
            <person name="Sproer C."/>
        </authorList>
    </citation>
    <scope>NUCLEOTIDE SEQUENCE [LARGE SCALE GENOMIC DNA]</scope>
    <source>
        <strain evidence="2 3">NRRL 5646</strain>
    </source>
</reference>
<dbReference type="GO" id="GO:0016787">
    <property type="term" value="F:hydrolase activity"/>
    <property type="evidence" value="ECO:0007669"/>
    <property type="project" value="UniProtKB-KW"/>
</dbReference>
<dbReference type="EMBL" id="CP078145">
    <property type="protein sequence ID" value="QXN93137.1"/>
    <property type="molecule type" value="Genomic_DNA"/>
</dbReference>
<dbReference type="PANTHER" id="PTHR11803">
    <property type="entry name" value="2-IMINOBUTANOATE/2-IMINOPROPANOATE DEAMINASE RIDA"/>
    <property type="match status" value="1"/>
</dbReference>
<accession>A0ABX8RW89</accession>
<evidence type="ECO:0000313" key="3">
    <source>
        <dbReference type="Proteomes" id="UP000694257"/>
    </source>
</evidence>